<dbReference type="SUPFAM" id="SSF46785">
    <property type="entry name" value="Winged helix' DNA-binding domain"/>
    <property type="match status" value="1"/>
</dbReference>
<dbReference type="Gene3D" id="1.10.10.10">
    <property type="entry name" value="Winged helix-like DNA-binding domain superfamily/Winged helix DNA-binding domain"/>
    <property type="match status" value="1"/>
</dbReference>
<evidence type="ECO:0000313" key="4">
    <source>
        <dbReference type="Proteomes" id="UP001500655"/>
    </source>
</evidence>
<evidence type="ECO:0000256" key="1">
    <source>
        <dbReference type="ARBA" id="ARBA00006479"/>
    </source>
</evidence>
<sequence>MDSPVRQHSLREHNLALVLRRVATSARPLSRADVAAATGLTRATVSTLVDDLVAGGLLCELDPVPRAGVGRPATGLALSPRGPCGLGLEINVDYLAACVTDLSGTVRHQIIRHVDQRDRPAPDALAAVAELAADAAQVAVAEHLPIAGAALAVPGLVRQHGDGGGTVHVAPNLGWRDVDVPAKLGELPLRVENEANLAALGELQAGEPDPEASPSFIYVSGEIGIGSGIVLDGQLYRGAHGWGGEFGHLTIDANGPRCHCGARGCLEQYAGQDAILRAAGVPLTDPAGAGPAGLDRIQRLAQSGDPAMLGALRAAGTALGIALAAAVNLLDVDAVVLGGSFAPLAPWLVTPVEEELATRVITAGWSRVAVRPSALGPEATVVGAARSVIRDVLAHPAAWLATQP</sequence>
<dbReference type="SUPFAM" id="SSF53067">
    <property type="entry name" value="Actin-like ATPase domain"/>
    <property type="match status" value="1"/>
</dbReference>
<comment type="similarity">
    <text evidence="1">Belongs to the ROK (NagC/XylR) family.</text>
</comment>
<evidence type="ECO:0000259" key="2">
    <source>
        <dbReference type="Pfam" id="PF09339"/>
    </source>
</evidence>
<dbReference type="Gene3D" id="3.30.420.40">
    <property type="match status" value="2"/>
</dbReference>
<dbReference type="InterPro" id="IPR043129">
    <property type="entry name" value="ATPase_NBD"/>
</dbReference>
<dbReference type="PANTHER" id="PTHR18964:SF149">
    <property type="entry name" value="BIFUNCTIONAL UDP-N-ACETYLGLUCOSAMINE 2-EPIMERASE_N-ACETYLMANNOSAMINE KINASE"/>
    <property type="match status" value="1"/>
</dbReference>
<keyword evidence="4" id="KW-1185">Reference proteome</keyword>
<evidence type="ECO:0000313" key="3">
    <source>
        <dbReference type="EMBL" id="GAA1735991.1"/>
    </source>
</evidence>
<proteinExistence type="inferred from homology"/>
<dbReference type="InterPro" id="IPR005471">
    <property type="entry name" value="Tscrpt_reg_IclR_N"/>
</dbReference>
<dbReference type="InterPro" id="IPR036390">
    <property type="entry name" value="WH_DNA-bd_sf"/>
</dbReference>
<organism evidence="3 4">
    <name type="scientific">Luedemannella helvata</name>
    <dbReference type="NCBI Taxonomy" id="349315"/>
    <lineage>
        <taxon>Bacteria</taxon>
        <taxon>Bacillati</taxon>
        <taxon>Actinomycetota</taxon>
        <taxon>Actinomycetes</taxon>
        <taxon>Micromonosporales</taxon>
        <taxon>Micromonosporaceae</taxon>
        <taxon>Luedemannella</taxon>
    </lineage>
</organism>
<comment type="caution">
    <text evidence="3">The sequence shown here is derived from an EMBL/GenBank/DDBJ whole genome shotgun (WGS) entry which is preliminary data.</text>
</comment>
<dbReference type="InterPro" id="IPR036388">
    <property type="entry name" value="WH-like_DNA-bd_sf"/>
</dbReference>
<dbReference type="Pfam" id="PF00480">
    <property type="entry name" value="ROK"/>
    <property type="match status" value="1"/>
</dbReference>
<dbReference type="Pfam" id="PF09339">
    <property type="entry name" value="HTH_IclR"/>
    <property type="match status" value="1"/>
</dbReference>
<dbReference type="InterPro" id="IPR000600">
    <property type="entry name" value="ROK"/>
</dbReference>
<dbReference type="EMBL" id="BAAALS010000001">
    <property type="protein sequence ID" value="GAA1735991.1"/>
    <property type="molecule type" value="Genomic_DNA"/>
</dbReference>
<dbReference type="PANTHER" id="PTHR18964">
    <property type="entry name" value="ROK (REPRESSOR, ORF, KINASE) FAMILY"/>
    <property type="match status" value="1"/>
</dbReference>
<dbReference type="CDD" id="cd24076">
    <property type="entry name" value="ASKHA_ATPase_ROK_BsXylR-like"/>
    <property type="match status" value="1"/>
</dbReference>
<accession>A0ABP4VTD7</accession>
<dbReference type="Proteomes" id="UP001500655">
    <property type="component" value="Unassembled WGS sequence"/>
</dbReference>
<feature type="domain" description="HTH iclR-type" evidence="2">
    <location>
        <begin position="18"/>
        <end position="58"/>
    </location>
</feature>
<gene>
    <name evidence="3" type="ORF">GCM10009681_03070</name>
</gene>
<name>A0ABP4VTD7_9ACTN</name>
<protein>
    <submittedName>
        <fullName evidence="3">ROK family protein</fullName>
    </submittedName>
</protein>
<reference evidence="4" key="1">
    <citation type="journal article" date="2019" name="Int. J. Syst. Evol. Microbiol.">
        <title>The Global Catalogue of Microorganisms (GCM) 10K type strain sequencing project: providing services to taxonomists for standard genome sequencing and annotation.</title>
        <authorList>
            <consortium name="The Broad Institute Genomics Platform"/>
            <consortium name="The Broad Institute Genome Sequencing Center for Infectious Disease"/>
            <person name="Wu L."/>
            <person name="Ma J."/>
        </authorList>
    </citation>
    <scope>NUCLEOTIDE SEQUENCE [LARGE SCALE GENOMIC DNA]</scope>
    <source>
        <strain evidence="4">JCM 13249</strain>
    </source>
</reference>